<dbReference type="NCBIfam" id="TIGR01167">
    <property type="entry name" value="LPXTG_anchor"/>
    <property type="match status" value="1"/>
</dbReference>
<dbReference type="Pfam" id="PF17802">
    <property type="entry name" value="SpaA"/>
    <property type="match status" value="1"/>
</dbReference>
<feature type="compositionally biased region" description="Acidic residues" evidence="1">
    <location>
        <begin position="200"/>
        <end position="215"/>
    </location>
</feature>
<sequence>MKKVRAFSVFAITLLILQIVSPNVGLIAETKSAKSDNSGKIEVKQLEQVDDSIKWKVTVNASGEETDGTHTKVTFSFGHTHGSINDLSHVDVEKTSEGYLIETPEGNDTYEIELMTKINSSDQTTFSLVAESNYGDRAFKASDQVEVQTETPQKETADEKTSEPVTETGTDEQQEKSKEEEKEKKAKETEEKEEKQTVNEEQDETEREAEEEEIIPLEQFSGGAIPKAKAFSANKLQMMMQVDEGTATHKIEKGTSDNICIREVEGTVNFNLPVPEEKKPVDIVVVQDASGSYSNNAGQVRQSLKDIVNMLDLTQDRMMVTSYRGYEGWRSYRNLSDYNNERVYDTRSGTNLILQNHTGLSNNANHLKNGIDQIRFDDATPTASGLQFAKNQYEAATAGEDLSDRKTIFILITDGVANIQLDGYIHLNRQIGTAWSEANQFYQPTFAQVVGEANSIKGLGYEMVSAYWENTAVLRNAYGTNYYNNTIGPAARQMLRDVASSPENYSANENLADLINEMLENLQSVVNEYNGFKTEFDIAPGFELVEDSIYLNGSQATYSVSGNTVTVTADKIKSGASILTYQLKETASHKDTTTPMTNGMIYYDKENNSFNESIAIPNATLAGNEHSDQCEQKINKYVALGGSNDFTNSIELEKIHDSFTYKLEYQFGENISQYDTVQLKDELESVLELVGNVEDITVHSDNIDNLSVQISLLNNQSGFTVDLPKQNGSYNYLAGKKIVVTFQAKIKDIVTPDDLKKYVDQRIPNVATLLVDGEHEDSEEVYVKPPGSGTLKIIKIDADDQTKLAGAEFRLVDLEENIIAEGITDDNGEWFVEEIPIGKYKLIETKAPIYIDENGNEVAYRLLTSPIDVEIEHGGQVVELPVENTKQGWTIPKTGGFGTLGFYGIGLILMVAAVWYFIRRRQT</sequence>
<feature type="region of interest" description="Disordered" evidence="1">
    <location>
        <begin position="140"/>
        <end position="221"/>
    </location>
</feature>
<dbReference type="PROSITE" id="PS50234">
    <property type="entry name" value="VWFA"/>
    <property type="match status" value="1"/>
</dbReference>
<dbReference type="EMBL" id="QJJQ01000011">
    <property type="protein sequence ID" value="PXW85348.1"/>
    <property type="molecule type" value="Genomic_DNA"/>
</dbReference>
<dbReference type="NCBIfam" id="TIGR04226">
    <property type="entry name" value="RrgB_K2N_iso_D2"/>
    <property type="match status" value="1"/>
</dbReference>
<dbReference type="InterPro" id="IPR026466">
    <property type="entry name" value="Fim_isopep_form_D2_dom"/>
</dbReference>
<dbReference type="InterPro" id="IPR002035">
    <property type="entry name" value="VWF_A"/>
</dbReference>
<dbReference type="OrthoDB" id="38701at2"/>
<evidence type="ECO:0000256" key="1">
    <source>
        <dbReference type="SAM" id="MobiDB-lite"/>
    </source>
</evidence>
<dbReference type="Proteomes" id="UP000247978">
    <property type="component" value="Unassembled WGS sequence"/>
</dbReference>
<dbReference type="AlphaFoldDB" id="A0A2V3VXE2"/>
<dbReference type="InterPro" id="IPR013783">
    <property type="entry name" value="Ig-like_fold"/>
</dbReference>
<feature type="transmembrane region" description="Helical" evidence="2">
    <location>
        <begin position="900"/>
        <end position="918"/>
    </location>
</feature>
<dbReference type="Gene3D" id="2.60.40.10">
    <property type="entry name" value="Immunoglobulins"/>
    <property type="match status" value="1"/>
</dbReference>
<name>A0A2V3VXE2_9BACI</name>
<protein>
    <submittedName>
        <fullName evidence="4">LPXTG-motif cell wall-anchored protein/fimbrial isopeptide formation D2 family protein</fullName>
    </submittedName>
</protein>
<proteinExistence type="predicted"/>
<dbReference type="InterPro" id="IPR036465">
    <property type="entry name" value="vWFA_dom_sf"/>
</dbReference>
<dbReference type="SMART" id="SM00327">
    <property type="entry name" value="VWA"/>
    <property type="match status" value="1"/>
</dbReference>
<dbReference type="Gene3D" id="3.40.50.410">
    <property type="entry name" value="von Willebrand factor, type A domain"/>
    <property type="match status" value="1"/>
</dbReference>
<feature type="compositionally biased region" description="Basic and acidic residues" evidence="1">
    <location>
        <begin position="173"/>
        <end position="198"/>
    </location>
</feature>
<accession>A0A2V3VXE2</accession>
<keyword evidence="2" id="KW-1133">Transmembrane helix</keyword>
<evidence type="ECO:0000313" key="4">
    <source>
        <dbReference type="EMBL" id="PXW85348.1"/>
    </source>
</evidence>
<feature type="compositionally biased region" description="Basic and acidic residues" evidence="1">
    <location>
        <begin position="152"/>
        <end position="162"/>
    </location>
</feature>
<dbReference type="InterPro" id="IPR041033">
    <property type="entry name" value="SpaA_PFL_dom_1"/>
</dbReference>
<gene>
    <name evidence="4" type="ORF">DFR56_111116</name>
</gene>
<dbReference type="SUPFAM" id="SSF53300">
    <property type="entry name" value="vWA-like"/>
    <property type="match status" value="1"/>
</dbReference>
<evidence type="ECO:0000313" key="5">
    <source>
        <dbReference type="Proteomes" id="UP000247978"/>
    </source>
</evidence>
<dbReference type="SUPFAM" id="SSF49478">
    <property type="entry name" value="Cna protein B-type domain"/>
    <property type="match status" value="1"/>
</dbReference>
<evidence type="ECO:0000259" key="3">
    <source>
        <dbReference type="PROSITE" id="PS50234"/>
    </source>
</evidence>
<reference evidence="4 5" key="1">
    <citation type="submission" date="2018-05" db="EMBL/GenBank/DDBJ databases">
        <title>Genomic Encyclopedia of Type Strains, Phase IV (KMG-IV): sequencing the most valuable type-strain genomes for metagenomic binning, comparative biology and taxonomic classification.</title>
        <authorList>
            <person name="Goeker M."/>
        </authorList>
    </citation>
    <scope>NUCLEOTIDE SEQUENCE [LARGE SCALE GENOMIC DNA]</scope>
    <source>
        <strain evidence="4 5">DSM 28556</strain>
    </source>
</reference>
<feature type="domain" description="VWFA" evidence="3">
    <location>
        <begin position="282"/>
        <end position="522"/>
    </location>
</feature>
<keyword evidence="5" id="KW-1185">Reference proteome</keyword>
<comment type="caution">
    <text evidence="4">The sequence shown here is derived from an EMBL/GenBank/DDBJ whole genome shotgun (WGS) entry which is preliminary data.</text>
</comment>
<dbReference type="Gene3D" id="2.60.40.740">
    <property type="match status" value="1"/>
</dbReference>
<evidence type="ECO:0000256" key="2">
    <source>
        <dbReference type="SAM" id="Phobius"/>
    </source>
</evidence>
<organism evidence="4 5">
    <name type="scientific">Pseudogracilibacillus auburnensis</name>
    <dbReference type="NCBI Taxonomy" id="1494959"/>
    <lineage>
        <taxon>Bacteria</taxon>
        <taxon>Bacillati</taxon>
        <taxon>Bacillota</taxon>
        <taxon>Bacilli</taxon>
        <taxon>Bacillales</taxon>
        <taxon>Bacillaceae</taxon>
        <taxon>Pseudogracilibacillus</taxon>
    </lineage>
</organism>
<keyword evidence="2" id="KW-0812">Transmembrane</keyword>
<keyword evidence="2" id="KW-0472">Membrane</keyword>